<reference evidence="8" key="1">
    <citation type="submission" date="2018-05" db="EMBL/GenBank/DDBJ databases">
        <authorList>
            <person name="Lanie J.A."/>
            <person name="Ng W.-L."/>
            <person name="Kazmierczak K.M."/>
            <person name="Andrzejewski T.M."/>
            <person name="Davidsen T.M."/>
            <person name="Wayne K.J."/>
            <person name="Tettelin H."/>
            <person name="Glass J.I."/>
            <person name="Rusch D."/>
            <person name="Podicherti R."/>
            <person name="Tsui H.-C.T."/>
            <person name="Winkler M.E."/>
        </authorList>
    </citation>
    <scope>NUCLEOTIDE SEQUENCE</scope>
</reference>
<dbReference type="SUPFAM" id="SSF52540">
    <property type="entry name" value="P-loop containing nucleoside triphosphate hydrolases"/>
    <property type="match status" value="1"/>
</dbReference>
<evidence type="ECO:0000256" key="6">
    <source>
        <dbReference type="ARBA" id="ARBA00023136"/>
    </source>
</evidence>
<dbReference type="Pfam" id="PF00005">
    <property type="entry name" value="ABC_tran"/>
    <property type="match status" value="1"/>
</dbReference>
<evidence type="ECO:0000256" key="3">
    <source>
        <dbReference type="ARBA" id="ARBA00022741"/>
    </source>
</evidence>
<keyword evidence="5" id="KW-1278">Translocase</keyword>
<dbReference type="InterPro" id="IPR017871">
    <property type="entry name" value="ABC_transporter-like_CS"/>
</dbReference>
<keyword evidence="2" id="KW-1003">Cell membrane</keyword>
<evidence type="ECO:0000313" key="8">
    <source>
        <dbReference type="EMBL" id="SVA51606.1"/>
    </source>
</evidence>
<evidence type="ECO:0000256" key="5">
    <source>
        <dbReference type="ARBA" id="ARBA00022967"/>
    </source>
</evidence>
<organism evidence="8">
    <name type="scientific">marine metagenome</name>
    <dbReference type="NCBI Taxonomy" id="408172"/>
    <lineage>
        <taxon>unclassified sequences</taxon>
        <taxon>metagenomes</taxon>
        <taxon>ecological metagenomes</taxon>
    </lineage>
</organism>
<dbReference type="FunFam" id="3.40.50.300:FF:000042">
    <property type="entry name" value="Maltose/maltodextrin ABC transporter, ATP-binding protein"/>
    <property type="match status" value="1"/>
</dbReference>
<dbReference type="InterPro" id="IPR003593">
    <property type="entry name" value="AAA+_ATPase"/>
</dbReference>
<dbReference type="EMBL" id="UINC01011737">
    <property type="protein sequence ID" value="SVA51606.1"/>
    <property type="molecule type" value="Genomic_DNA"/>
</dbReference>
<dbReference type="SMART" id="SM00382">
    <property type="entry name" value="AAA"/>
    <property type="match status" value="1"/>
</dbReference>
<name>A0A381WGF4_9ZZZZ</name>
<dbReference type="PROSITE" id="PS00211">
    <property type="entry name" value="ABC_TRANSPORTER_1"/>
    <property type="match status" value="1"/>
</dbReference>
<dbReference type="InterPro" id="IPR047641">
    <property type="entry name" value="ABC_transpr_MalK/UgpC-like"/>
</dbReference>
<dbReference type="GO" id="GO:0008643">
    <property type="term" value="P:carbohydrate transport"/>
    <property type="evidence" value="ECO:0007669"/>
    <property type="project" value="InterPro"/>
</dbReference>
<dbReference type="InterPro" id="IPR003439">
    <property type="entry name" value="ABC_transporter-like_ATP-bd"/>
</dbReference>
<feature type="domain" description="ABC transporter" evidence="7">
    <location>
        <begin position="4"/>
        <end position="234"/>
    </location>
</feature>
<dbReference type="PANTHER" id="PTHR43875:SF15">
    <property type="entry name" value="TREHALOSE IMPORT ATP-BINDING PROTEIN SUGC"/>
    <property type="match status" value="1"/>
</dbReference>
<dbReference type="GO" id="GO:0140359">
    <property type="term" value="F:ABC-type transporter activity"/>
    <property type="evidence" value="ECO:0007669"/>
    <property type="project" value="InterPro"/>
</dbReference>
<dbReference type="PANTHER" id="PTHR43875">
    <property type="entry name" value="MALTODEXTRIN IMPORT ATP-BINDING PROTEIN MSMX"/>
    <property type="match status" value="1"/>
</dbReference>
<dbReference type="GO" id="GO:0055052">
    <property type="term" value="C:ATP-binding cassette (ABC) transporter complex, substrate-binding subunit-containing"/>
    <property type="evidence" value="ECO:0007669"/>
    <property type="project" value="TreeGrafter"/>
</dbReference>
<keyword evidence="3" id="KW-0547">Nucleotide-binding</keyword>
<dbReference type="AlphaFoldDB" id="A0A381WGF4"/>
<dbReference type="GO" id="GO:0016887">
    <property type="term" value="F:ATP hydrolysis activity"/>
    <property type="evidence" value="ECO:0007669"/>
    <property type="project" value="InterPro"/>
</dbReference>
<evidence type="ECO:0000256" key="4">
    <source>
        <dbReference type="ARBA" id="ARBA00022840"/>
    </source>
</evidence>
<keyword evidence="1" id="KW-0813">Transport</keyword>
<keyword evidence="4" id="KW-0067">ATP-binding</keyword>
<feature type="non-terminal residue" evidence="8">
    <location>
        <position position="270"/>
    </location>
</feature>
<sequence>MAEVILRSLVKRFGSVPAVDNVSLQIPDGEFLVLLGPSGCGKSTILRLIAGLEDATSGEIVIDGDLVNFVDPTRRNLAMVFQNYALYPHMTVYKNVAFPLETAKMSRDSVKEAVSRAADMLEITEFLQRLPEQLSGGQRQRVALARAIVRQPKVFLMDEPLSNLDAKLRLQTRIELMSLHERLGITTLYVTHDQVEAMTMGQRIAVLHEGKLQQLGTPAEVYDVPANKFVATFMGAPPMNLIDGELQNNGTEWVFTREDYRLVIDNAQMN</sequence>
<evidence type="ECO:0000259" key="7">
    <source>
        <dbReference type="PROSITE" id="PS50893"/>
    </source>
</evidence>
<evidence type="ECO:0000256" key="2">
    <source>
        <dbReference type="ARBA" id="ARBA00022475"/>
    </source>
</evidence>
<dbReference type="GO" id="GO:0005524">
    <property type="term" value="F:ATP binding"/>
    <property type="evidence" value="ECO:0007669"/>
    <property type="project" value="UniProtKB-KW"/>
</dbReference>
<dbReference type="InterPro" id="IPR015855">
    <property type="entry name" value="ABC_transpr_MalK-like"/>
</dbReference>
<proteinExistence type="predicted"/>
<dbReference type="InterPro" id="IPR027417">
    <property type="entry name" value="P-loop_NTPase"/>
</dbReference>
<protein>
    <recommendedName>
        <fullName evidence="7">ABC transporter domain-containing protein</fullName>
    </recommendedName>
</protein>
<dbReference type="Gene3D" id="3.40.50.300">
    <property type="entry name" value="P-loop containing nucleotide triphosphate hydrolases"/>
    <property type="match status" value="1"/>
</dbReference>
<dbReference type="Gene3D" id="2.40.50.100">
    <property type="match status" value="1"/>
</dbReference>
<dbReference type="PROSITE" id="PS50893">
    <property type="entry name" value="ABC_TRANSPORTER_2"/>
    <property type="match status" value="1"/>
</dbReference>
<keyword evidence="6" id="KW-0472">Membrane</keyword>
<gene>
    <name evidence="8" type="ORF">METZ01_LOCUS104460</name>
</gene>
<dbReference type="CDD" id="cd03301">
    <property type="entry name" value="ABC_MalK_N"/>
    <property type="match status" value="1"/>
</dbReference>
<evidence type="ECO:0000256" key="1">
    <source>
        <dbReference type="ARBA" id="ARBA00022448"/>
    </source>
</evidence>
<accession>A0A381WGF4</accession>